<gene>
    <name evidence="2" type="ORF">SINC0208_LOCUS16008</name>
</gene>
<feature type="compositionally biased region" description="Polar residues" evidence="1">
    <location>
        <begin position="135"/>
        <end position="144"/>
    </location>
</feature>
<feature type="compositionally biased region" description="Basic and acidic residues" evidence="1">
    <location>
        <begin position="52"/>
        <end position="70"/>
    </location>
</feature>
<dbReference type="AlphaFoldDB" id="A0A7S3IX55"/>
<proteinExistence type="predicted"/>
<organism evidence="2">
    <name type="scientific">Strombidium inclinatum</name>
    <dbReference type="NCBI Taxonomy" id="197538"/>
    <lineage>
        <taxon>Eukaryota</taxon>
        <taxon>Sar</taxon>
        <taxon>Alveolata</taxon>
        <taxon>Ciliophora</taxon>
        <taxon>Intramacronucleata</taxon>
        <taxon>Spirotrichea</taxon>
        <taxon>Oligotrichia</taxon>
        <taxon>Strombidiidae</taxon>
        <taxon>Strombidium</taxon>
    </lineage>
</organism>
<protein>
    <submittedName>
        <fullName evidence="2">Uncharacterized protein</fullName>
    </submittedName>
</protein>
<feature type="compositionally biased region" description="Basic residues" evidence="1">
    <location>
        <begin position="21"/>
        <end position="31"/>
    </location>
</feature>
<accession>A0A7S3IX55</accession>
<sequence>MEEIKKEAEQQAAAETDALEKKKKKKNKKKAPKEEDKPTPPEAIQVSQAALEEEKTAEDHLDASPKEVPLRKQQRLAQLHQEQLKQHLQDSFAAPEVAGAKEESCPAACAAYSSSDEGRVPETLEKGEEAKEEGQSSGNEGAYF</sequence>
<reference evidence="2" key="1">
    <citation type="submission" date="2021-01" db="EMBL/GenBank/DDBJ databases">
        <authorList>
            <person name="Corre E."/>
            <person name="Pelletier E."/>
            <person name="Niang G."/>
            <person name="Scheremetjew M."/>
            <person name="Finn R."/>
            <person name="Kale V."/>
            <person name="Holt S."/>
            <person name="Cochrane G."/>
            <person name="Meng A."/>
            <person name="Brown T."/>
            <person name="Cohen L."/>
        </authorList>
    </citation>
    <scope>NUCLEOTIDE SEQUENCE</scope>
    <source>
        <strain evidence="2">S3</strain>
    </source>
</reference>
<evidence type="ECO:0000313" key="2">
    <source>
        <dbReference type="EMBL" id="CAE0335369.1"/>
    </source>
</evidence>
<evidence type="ECO:0000256" key="1">
    <source>
        <dbReference type="SAM" id="MobiDB-lite"/>
    </source>
</evidence>
<dbReference type="EMBL" id="HBIH01039688">
    <property type="protein sequence ID" value="CAE0335369.1"/>
    <property type="molecule type" value="Transcribed_RNA"/>
</dbReference>
<feature type="compositionally biased region" description="Basic and acidic residues" evidence="1">
    <location>
        <begin position="116"/>
        <end position="134"/>
    </location>
</feature>
<name>A0A7S3IX55_9SPIT</name>
<feature type="region of interest" description="Disordered" evidence="1">
    <location>
        <begin position="111"/>
        <end position="144"/>
    </location>
</feature>
<feature type="region of interest" description="Disordered" evidence="1">
    <location>
        <begin position="1"/>
        <end position="83"/>
    </location>
</feature>